<evidence type="ECO:0000313" key="1">
    <source>
        <dbReference type="EMBL" id="OCA75950.1"/>
    </source>
</evidence>
<protein>
    <submittedName>
        <fullName evidence="1">Uncharacterized protein</fullName>
    </submittedName>
</protein>
<comment type="caution">
    <text evidence="1">The sequence shown here is derived from an EMBL/GenBank/DDBJ whole genome shotgun (WGS) entry which is preliminary data.</text>
</comment>
<organism evidence="1 2">
    <name type="scientific">Chryseobacterium artocarpi</name>
    <dbReference type="NCBI Taxonomy" id="1414727"/>
    <lineage>
        <taxon>Bacteria</taxon>
        <taxon>Pseudomonadati</taxon>
        <taxon>Bacteroidota</taxon>
        <taxon>Flavobacteriia</taxon>
        <taxon>Flavobacteriales</taxon>
        <taxon>Weeksellaceae</taxon>
        <taxon>Chryseobacterium group</taxon>
        <taxon>Chryseobacterium</taxon>
    </lineage>
</organism>
<sequence>MKKIAILFLSIVFSLSFSQGKLYIQNFSAYDLTMRIVGGSPTNCFPEALGSVITFPAHTQTSFPDYNSMASYAPNWTVRLSYTGNAIPQTAPSGLLTTISPITQWKFCWFHTMDPGTHNLTSDIDFNMGDPAFPSCPWASGVSFVDGALTDAFWFYVASENATYLVIQ</sequence>
<dbReference type="RefSeq" id="WP_065393626.1">
    <property type="nucleotide sequence ID" value="NZ_MAYH01000012.1"/>
</dbReference>
<gene>
    <name evidence="1" type="ORF">BBI01_04430</name>
</gene>
<accession>A0A1B8ZWH4</accession>
<proteinExistence type="predicted"/>
<keyword evidence="2" id="KW-1185">Reference proteome</keyword>
<dbReference type="EMBL" id="MAYH01000012">
    <property type="protein sequence ID" value="OCA75950.1"/>
    <property type="molecule type" value="Genomic_DNA"/>
</dbReference>
<name>A0A1B8ZWH4_9FLAO</name>
<dbReference type="AlphaFoldDB" id="A0A1B8ZWH4"/>
<evidence type="ECO:0000313" key="2">
    <source>
        <dbReference type="Proteomes" id="UP000092651"/>
    </source>
</evidence>
<dbReference type="Proteomes" id="UP000092651">
    <property type="component" value="Unassembled WGS sequence"/>
</dbReference>
<reference evidence="1 2" key="1">
    <citation type="submission" date="2016-07" db="EMBL/GenBank/DDBJ databases">
        <authorList>
            <person name="Jeong J.-J."/>
            <person name="Kim D.W."/>
            <person name="Sang M.K."/>
            <person name="Choi I.-G."/>
            <person name="Kim K.D."/>
        </authorList>
    </citation>
    <scope>NUCLEOTIDE SEQUENCE [LARGE SCALE GENOMIC DNA]</scope>
    <source>
        <strain evidence="1 2">UTM-3</strain>
    </source>
</reference>
<dbReference type="OrthoDB" id="1248257at2"/>